<keyword evidence="4 6" id="KW-0732">Signal</keyword>
<dbReference type="GO" id="GO:0030313">
    <property type="term" value="C:cell envelope"/>
    <property type="evidence" value="ECO:0007669"/>
    <property type="project" value="UniProtKB-SubCell"/>
</dbReference>
<dbReference type="InterPro" id="IPR050492">
    <property type="entry name" value="Bact_metal-bind_prot9"/>
</dbReference>
<reference evidence="7" key="1">
    <citation type="submission" date="2014-07" db="EMBL/GenBank/DDBJ databases">
        <authorList>
            <person name="Hornung V.Bastian."/>
        </authorList>
    </citation>
    <scope>NUCLEOTIDE SEQUENCE</scope>
    <source>
        <strain evidence="7">PCE-S</strain>
    </source>
</reference>
<evidence type="ECO:0000313" key="8">
    <source>
        <dbReference type="EMBL" id="KTE93253.1"/>
    </source>
</evidence>
<dbReference type="PANTHER" id="PTHR42953">
    <property type="entry name" value="HIGH-AFFINITY ZINC UPTAKE SYSTEM PROTEIN ZNUA-RELATED"/>
    <property type="match status" value="1"/>
</dbReference>
<dbReference type="OrthoDB" id="9810636at2"/>
<proteinExistence type="inferred from homology"/>
<keyword evidence="3" id="KW-0479">Metal-binding</keyword>
<dbReference type="GO" id="GO:0030001">
    <property type="term" value="P:metal ion transport"/>
    <property type="evidence" value="ECO:0007669"/>
    <property type="project" value="InterPro"/>
</dbReference>
<evidence type="ECO:0000256" key="1">
    <source>
        <dbReference type="ARBA" id="ARBA00004196"/>
    </source>
</evidence>
<feature type="signal peptide" evidence="6">
    <location>
        <begin position="1"/>
        <end position="25"/>
    </location>
</feature>
<dbReference type="InterPro" id="IPR006128">
    <property type="entry name" value="Lipoprotein_PsaA-like"/>
</dbReference>
<dbReference type="InterPro" id="IPR006127">
    <property type="entry name" value="ZnuA-like"/>
</dbReference>
<feature type="chain" id="PRO_5007384623" evidence="6">
    <location>
        <begin position="26"/>
        <end position="313"/>
    </location>
</feature>
<protein>
    <submittedName>
        <fullName evidence="8">Manganese transporter</fullName>
    </submittedName>
    <submittedName>
        <fullName evidence="7">Manganese-binding lipoprotein MntA</fullName>
    </submittedName>
</protein>
<dbReference type="EMBL" id="LOCK01000002">
    <property type="protein sequence ID" value="KTE93253.1"/>
    <property type="molecule type" value="Genomic_DNA"/>
</dbReference>
<organism evidence="7">
    <name type="scientific">Desulfitobacterium hafniense</name>
    <name type="common">Desulfitobacterium frappieri</name>
    <dbReference type="NCBI Taxonomy" id="49338"/>
    <lineage>
        <taxon>Bacteria</taxon>
        <taxon>Bacillati</taxon>
        <taxon>Bacillota</taxon>
        <taxon>Clostridia</taxon>
        <taxon>Eubacteriales</taxon>
        <taxon>Desulfitobacteriaceae</taxon>
        <taxon>Desulfitobacterium</taxon>
    </lineage>
</organism>
<dbReference type="EMBL" id="LK996017">
    <property type="protein sequence ID" value="CDX00070.1"/>
    <property type="molecule type" value="Genomic_DNA"/>
</dbReference>
<reference evidence="8 9" key="2">
    <citation type="submission" date="2015-12" db="EMBL/GenBank/DDBJ databases">
        <title>Draft Genome Sequence of Desulfitobacterium hafniense Strain DH, a Sulfate-reducing Bacterium Isolated from Paddy Soils.</title>
        <authorList>
            <person name="Bao P."/>
            <person name="Zhang X."/>
            <person name="Li G."/>
        </authorList>
    </citation>
    <scope>NUCLEOTIDE SEQUENCE [LARGE SCALE GENOMIC DNA]</scope>
    <source>
        <strain evidence="8 9">DH</strain>
    </source>
</reference>
<evidence type="ECO:0000256" key="6">
    <source>
        <dbReference type="SAM" id="SignalP"/>
    </source>
</evidence>
<sequence>MSRKLKRMLGIVLSLILLTAGCSQTAGKKESGEGSLNVVATTTMLADLAGVIGGEHVSVNGLMGPGIDPHLYQASAGDVERMQKADVVVYNGLHLEGKMSELFENLSAQGIFTICIEKSMDRSRLLISEDDGGVYDPHIWFDVTLWKQAAQGVAEGFAQADPEHGNSYIANLERYLAELDELNAYIQKRAAQLPKGQRVLITAHDAFQYFGNAYGFEVRGLQGISTDSEAGTSDVSALASFIVERRIKAIFVESSVPPKTIQALQAAVKAQGFDVAIGGELYSDSLGGEGSGDETYIKTFRSNIDTIVDALKA</sequence>
<keyword evidence="2 5" id="KW-0813">Transport</keyword>
<name>A0A098AVF1_DESHA</name>
<comment type="subcellular location">
    <subcellularLocation>
        <location evidence="1">Cell envelope</location>
    </subcellularLocation>
</comment>
<dbReference type="AlphaFoldDB" id="A0A098AVF1"/>
<dbReference type="Pfam" id="PF01297">
    <property type="entry name" value="ZnuA"/>
    <property type="match status" value="1"/>
</dbReference>
<dbReference type="GO" id="GO:0046872">
    <property type="term" value="F:metal ion binding"/>
    <property type="evidence" value="ECO:0007669"/>
    <property type="project" value="UniProtKB-KW"/>
</dbReference>
<dbReference type="PRINTS" id="PR00690">
    <property type="entry name" value="ADHESNFAMILY"/>
</dbReference>
<evidence type="ECO:0000313" key="9">
    <source>
        <dbReference type="Proteomes" id="UP000054623"/>
    </source>
</evidence>
<dbReference type="InterPro" id="IPR006129">
    <property type="entry name" value="AdhesinB"/>
</dbReference>
<gene>
    <name evidence="8" type="ORF">AT727_14675</name>
    <name evidence="7" type="ORF">DPCES_0183</name>
</gene>
<comment type="similarity">
    <text evidence="5">Belongs to the bacterial solute-binding protein 9 family.</text>
</comment>
<evidence type="ECO:0000256" key="5">
    <source>
        <dbReference type="RuleBase" id="RU003512"/>
    </source>
</evidence>
<dbReference type="PRINTS" id="PR00691">
    <property type="entry name" value="ADHESINB"/>
</dbReference>
<evidence type="ECO:0000256" key="4">
    <source>
        <dbReference type="ARBA" id="ARBA00022729"/>
    </source>
</evidence>
<dbReference type="SUPFAM" id="SSF53807">
    <property type="entry name" value="Helical backbone' metal receptor"/>
    <property type="match status" value="1"/>
</dbReference>
<accession>A0A098AVF1</accession>
<dbReference type="Proteomes" id="UP000054623">
    <property type="component" value="Unassembled WGS sequence"/>
</dbReference>
<dbReference type="CDD" id="cd01016">
    <property type="entry name" value="TroA"/>
    <property type="match status" value="1"/>
</dbReference>
<dbReference type="GO" id="GO:0007155">
    <property type="term" value="P:cell adhesion"/>
    <property type="evidence" value="ECO:0007669"/>
    <property type="project" value="InterPro"/>
</dbReference>
<evidence type="ECO:0000256" key="3">
    <source>
        <dbReference type="ARBA" id="ARBA00022723"/>
    </source>
</evidence>
<dbReference type="Gene3D" id="3.40.50.1980">
    <property type="entry name" value="Nitrogenase molybdenum iron protein domain"/>
    <property type="match status" value="2"/>
</dbReference>
<evidence type="ECO:0000256" key="2">
    <source>
        <dbReference type="ARBA" id="ARBA00022448"/>
    </source>
</evidence>
<dbReference type="RefSeq" id="WP_011458881.1">
    <property type="nucleotide sequence ID" value="NZ_JAYFNZ010000012.1"/>
</dbReference>
<dbReference type="PATRIC" id="fig|49338.4.peg.195"/>
<evidence type="ECO:0000313" key="7">
    <source>
        <dbReference type="EMBL" id="CDX00070.1"/>
    </source>
</evidence>
<dbReference type="PANTHER" id="PTHR42953:SF1">
    <property type="entry name" value="METAL-BINDING PROTEIN HI_0362-RELATED"/>
    <property type="match status" value="1"/>
</dbReference>
<keyword evidence="7" id="KW-0449">Lipoprotein</keyword>
<dbReference type="PROSITE" id="PS51257">
    <property type="entry name" value="PROKAR_LIPOPROTEIN"/>
    <property type="match status" value="1"/>
</dbReference>